<organism evidence="2 3">
    <name type="scientific">Coccomyxa subellipsoidea</name>
    <dbReference type="NCBI Taxonomy" id="248742"/>
    <lineage>
        <taxon>Eukaryota</taxon>
        <taxon>Viridiplantae</taxon>
        <taxon>Chlorophyta</taxon>
        <taxon>core chlorophytes</taxon>
        <taxon>Trebouxiophyceae</taxon>
        <taxon>Trebouxiophyceae incertae sedis</taxon>
        <taxon>Coccomyxaceae</taxon>
        <taxon>Coccomyxa</taxon>
    </lineage>
</organism>
<dbReference type="Proteomes" id="UP001491310">
    <property type="component" value="Unassembled WGS sequence"/>
</dbReference>
<dbReference type="PANTHER" id="PTHR32026">
    <property type="entry name" value="METHYLTRANSFERASE-LIKE PROTEIN 24"/>
    <property type="match status" value="1"/>
</dbReference>
<dbReference type="EMBL" id="JALJOT010000001">
    <property type="protein sequence ID" value="KAK9918965.1"/>
    <property type="molecule type" value="Genomic_DNA"/>
</dbReference>
<evidence type="ECO:0000313" key="3">
    <source>
        <dbReference type="Proteomes" id="UP001491310"/>
    </source>
</evidence>
<feature type="chain" id="PRO_5045324417" description="Methyltransferase domain-containing protein" evidence="1">
    <location>
        <begin position="20"/>
        <end position="229"/>
    </location>
</feature>
<dbReference type="PANTHER" id="PTHR32026:SF27">
    <property type="entry name" value="METHYLTRANSFERASE FKBM DOMAIN-CONTAINING PROTEIN-RELATED"/>
    <property type="match status" value="1"/>
</dbReference>
<evidence type="ECO:0000256" key="1">
    <source>
        <dbReference type="SAM" id="SignalP"/>
    </source>
</evidence>
<dbReference type="InterPro" id="IPR029063">
    <property type="entry name" value="SAM-dependent_MTases_sf"/>
</dbReference>
<evidence type="ECO:0000313" key="2">
    <source>
        <dbReference type="EMBL" id="KAK9918965.1"/>
    </source>
</evidence>
<feature type="signal peptide" evidence="1">
    <location>
        <begin position="1"/>
        <end position="19"/>
    </location>
</feature>
<keyword evidence="3" id="KW-1185">Reference proteome</keyword>
<accession>A0ABR2Z4R7</accession>
<dbReference type="SUPFAM" id="SSF53335">
    <property type="entry name" value="S-adenosyl-L-methionine-dependent methyltransferases"/>
    <property type="match status" value="1"/>
</dbReference>
<reference evidence="2 3" key="1">
    <citation type="journal article" date="2024" name="Nat. Commun.">
        <title>Phylogenomics reveals the evolutionary origins of lichenization in chlorophyte algae.</title>
        <authorList>
            <person name="Puginier C."/>
            <person name="Libourel C."/>
            <person name="Otte J."/>
            <person name="Skaloud P."/>
            <person name="Haon M."/>
            <person name="Grisel S."/>
            <person name="Petersen M."/>
            <person name="Berrin J.G."/>
            <person name="Delaux P.M."/>
            <person name="Dal Grande F."/>
            <person name="Keller J."/>
        </authorList>
    </citation>
    <scope>NUCLEOTIDE SEQUENCE [LARGE SCALE GENOMIC DNA]</scope>
    <source>
        <strain evidence="2 3">SAG 216-7</strain>
    </source>
</reference>
<proteinExistence type="predicted"/>
<protein>
    <recommendedName>
        <fullName evidence="4">Methyltransferase domain-containing protein</fullName>
    </recommendedName>
</protein>
<gene>
    <name evidence="2" type="ORF">WJX75_008343</name>
</gene>
<keyword evidence="1" id="KW-0732">Signal</keyword>
<comment type="caution">
    <text evidence="2">The sequence shown here is derived from an EMBL/GenBank/DDBJ whole genome shotgun (WGS) entry which is preliminary data.</text>
</comment>
<sequence length="229" mass="25654">MISLTLALVSLVLAFGASGLQDSVGLHELSSHQDQSHSRRAHTEIAYWEARDRAEASRKTLPATAFTTAITDLGDLRRLWDYFPPDYNCPFLKERVGRLGDGGNFEEVMAALGHAWVDVLKVDIEGHEWDMFLEFFDTPDAHLPVTQLLVEFHWPGSAEKVWKVLDAILADKFRIFSVEPNYYCEDGACAKNLLEFAFIRVSDDGHVCSRHLHATSSEGNAVMMLPDGC</sequence>
<evidence type="ECO:0008006" key="4">
    <source>
        <dbReference type="Google" id="ProtNLM"/>
    </source>
</evidence>
<dbReference type="InterPro" id="IPR026913">
    <property type="entry name" value="METTL24"/>
</dbReference>
<name>A0ABR2Z4R7_9CHLO</name>